<keyword evidence="3" id="KW-1185">Reference proteome</keyword>
<proteinExistence type="predicted"/>
<dbReference type="SMART" id="SM00852">
    <property type="entry name" value="MoCF_biosynth"/>
    <property type="match status" value="1"/>
</dbReference>
<evidence type="ECO:0000259" key="1">
    <source>
        <dbReference type="SMART" id="SM00852"/>
    </source>
</evidence>
<dbReference type="AlphaFoldDB" id="A0A517DY34"/>
<accession>A0A517DY34</accession>
<dbReference type="Pfam" id="PF00994">
    <property type="entry name" value="MoCF_biosynth"/>
    <property type="match status" value="1"/>
</dbReference>
<dbReference type="Gene3D" id="3.40.980.10">
    <property type="entry name" value="MoaB/Mog-like domain"/>
    <property type="match status" value="1"/>
</dbReference>
<reference evidence="2 3" key="1">
    <citation type="submission" date="2019-02" db="EMBL/GenBank/DDBJ databases">
        <title>Closed genome of Sporomusa termitida DSM 4440.</title>
        <authorList>
            <person name="Poehlein A."/>
            <person name="Daniel R."/>
        </authorList>
    </citation>
    <scope>NUCLEOTIDE SEQUENCE [LARGE SCALE GENOMIC DNA]</scope>
    <source>
        <strain evidence="2 3">DSM 4440</strain>
    </source>
</reference>
<gene>
    <name evidence="2" type="ORF">SPTER_36990</name>
</gene>
<feature type="domain" description="MoaB/Mog" evidence="1">
    <location>
        <begin position="129"/>
        <end position="270"/>
    </location>
</feature>
<dbReference type="Proteomes" id="UP000320776">
    <property type="component" value="Chromosome"/>
</dbReference>
<evidence type="ECO:0000313" key="2">
    <source>
        <dbReference type="EMBL" id="QDR82274.1"/>
    </source>
</evidence>
<dbReference type="SUPFAM" id="SSF53218">
    <property type="entry name" value="Molybdenum cofactor biosynthesis proteins"/>
    <property type="match status" value="1"/>
</dbReference>
<dbReference type="InterPro" id="IPR001453">
    <property type="entry name" value="MoaB/Mog_dom"/>
</dbReference>
<sequence>MNLNLLEKTELRVQNVLMKDVNLSDIATSVAQVLELPPEKVLVIDVRQDHFCLDILEKKVSINQIIGKEKLLLARLGQITGLTISPETFIDSQGIMGLINCDAVESGQIVTRTQAMLTEIEKNVLARALVYATGFELEQAMIEDTNSPYLCKAMQENGYKTEFGGVIADSKGAISRKIMEAIDRGFGLIITTGGVGAEDKDFSVEALLAVDPAALTPYIVQFEQGTGRHVKDGVRIGIGKVGLATIVSLPGPHDEVVAATEVLKQYCRAGLVDQAGLATELARILRGKLQQKWRGHHGKKHH</sequence>
<dbReference type="OrthoDB" id="1676645at2"/>
<dbReference type="KEGG" id="sted:SPTER_36990"/>
<protein>
    <submittedName>
        <fullName evidence="2">Molybdenum cofactor synthesis domain protein</fullName>
    </submittedName>
</protein>
<dbReference type="RefSeq" id="WP_144351675.1">
    <property type="nucleotide sequence ID" value="NZ_CP036259.1"/>
</dbReference>
<dbReference type="PANTHER" id="PTHR13939:SF0">
    <property type="entry name" value="NMN AMIDOHYDROLASE-LIKE PROTEIN YFAY"/>
    <property type="match status" value="1"/>
</dbReference>
<name>A0A517DY34_9FIRM</name>
<evidence type="ECO:0000313" key="3">
    <source>
        <dbReference type="Proteomes" id="UP000320776"/>
    </source>
</evidence>
<dbReference type="PANTHER" id="PTHR13939">
    <property type="entry name" value="NICOTINAMIDE-NUCLEOTIDE AMIDOHYDROLASE PNCC"/>
    <property type="match status" value="1"/>
</dbReference>
<organism evidence="2 3">
    <name type="scientific">Sporomusa termitida</name>
    <dbReference type="NCBI Taxonomy" id="2377"/>
    <lineage>
        <taxon>Bacteria</taxon>
        <taxon>Bacillati</taxon>
        <taxon>Bacillota</taxon>
        <taxon>Negativicutes</taxon>
        <taxon>Selenomonadales</taxon>
        <taxon>Sporomusaceae</taxon>
        <taxon>Sporomusa</taxon>
    </lineage>
</organism>
<dbReference type="InterPro" id="IPR036425">
    <property type="entry name" value="MoaB/Mog-like_dom_sf"/>
</dbReference>
<dbReference type="InterPro" id="IPR050101">
    <property type="entry name" value="CinA"/>
</dbReference>
<dbReference type="EMBL" id="CP036259">
    <property type="protein sequence ID" value="QDR82274.1"/>
    <property type="molecule type" value="Genomic_DNA"/>
</dbReference>